<dbReference type="PANTHER" id="PTHR39337">
    <property type="entry name" value="BLR5642 PROTEIN"/>
    <property type="match status" value="1"/>
</dbReference>
<reference evidence="2" key="1">
    <citation type="journal article" date="2019" name="Int. J. Syst. Evol. Microbiol.">
        <title>The Global Catalogue of Microorganisms (GCM) 10K type strain sequencing project: providing services to taxonomists for standard genome sequencing and annotation.</title>
        <authorList>
            <consortium name="The Broad Institute Genomics Platform"/>
            <consortium name="The Broad Institute Genome Sequencing Center for Infectious Disease"/>
            <person name="Wu L."/>
            <person name="Ma J."/>
        </authorList>
    </citation>
    <scope>NUCLEOTIDE SEQUENCE [LARGE SCALE GENOMIC DNA]</scope>
    <source>
        <strain evidence="2">CGMCC 1.10698</strain>
    </source>
</reference>
<sequence length="179" mass="20072">MESLVIYTVGHSTHSIDEFIALLKSHGVKKLVDVRTIPKSRHNPQFMEEDLAASLRAEGITYRRVKDLGGLRHVRKDSPNGGWRNKSFQGYADYMQTPEFARAVDGLIDRAKNNDLAIMCAEAVPWRCHRSMIGDALVVRGVTVLDIMSEKSATPHVLRSFARVKDTNITYPPELSPTP</sequence>
<comment type="caution">
    <text evidence="1">The sequence shown here is derived from an EMBL/GenBank/DDBJ whole genome shotgun (WGS) entry which is preliminary data.</text>
</comment>
<dbReference type="EMBL" id="JBHSCQ010000006">
    <property type="protein sequence ID" value="MFC4265283.1"/>
    <property type="molecule type" value="Genomic_DNA"/>
</dbReference>
<name>A0ABV8R017_9MICC</name>
<dbReference type="InterPro" id="IPR014519">
    <property type="entry name" value="UCP024492"/>
</dbReference>
<evidence type="ECO:0000313" key="1">
    <source>
        <dbReference type="EMBL" id="MFC4265283.1"/>
    </source>
</evidence>
<evidence type="ECO:0000313" key="2">
    <source>
        <dbReference type="Proteomes" id="UP001595773"/>
    </source>
</evidence>
<dbReference type="RefSeq" id="WP_230067305.1">
    <property type="nucleotide sequence ID" value="NZ_BAABLL010000003.1"/>
</dbReference>
<proteinExistence type="predicted"/>
<organism evidence="1 2">
    <name type="scientific">Arthrobacter cryoconiti</name>
    <dbReference type="NCBI Taxonomy" id="748907"/>
    <lineage>
        <taxon>Bacteria</taxon>
        <taxon>Bacillati</taxon>
        <taxon>Actinomycetota</taxon>
        <taxon>Actinomycetes</taxon>
        <taxon>Micrococcales</taxon>
        <taxon>Micrococcaceae</taxon>
        <taxon>Arthrobacter</taxon>
    </lineage>
</organism>
<gene>
    <name evidence="1" type="ORF">ACFOW9_06685</name>
</gene>
<accession>A0ABV8R017</accession>
<dbReference type="Proteomes" id="UP001595773">
    <property type="component" value="Unassembled WGS sequence"/>
</dbReference>
<dbReference type="PANTHER" id="PTHR39337:SF1">
    <property type="entry name" value="BLR5642 PROTEIN"/>
    <property type="match status" value="1"/>
</dbReference>
<dbReference type="InterPro" id="IPR007438">
    <property type="entry name" value="DUF488"/>
</dbReference>
<protein>
    <submittedName>
        <fullName evidence="1">DUF488 family protein</fullName>
    </submittedName>
</protein>
<dbReference type="PIRSF" id="PIRSF024492">
    <property type="entry name" value="UCP024492"/>
    <property type="match status" value="1"/>
</dbReference>
<dbReference type="Pfam" id="PF04343">
    <property type="entry name" value="DUF488"/>
    <property type="match status" value="1"/>
</dbReference>
<keyword evidence="2" id="KW-1185">Reference proteome</keyword>